<dbReference type="PANTHER" id="PTHR23236">
    <property type="entry name" value="EUKARYOTIC TRANSLATION INITIATION FACTOR 4B/4H"/>
    <property type="match status" value="1"/>
</dbReference>
<keyword evidence="7" id="KW-1185">Reference proteome</keyword>
<evidence type="ECO:0000313" key="6">
    <source>
        <dbReference type="EMBL" id="POM84251.1"/>
    </source>
</evidence>
<dbReference type="PROSITE" id="PS50102">
    <property type="entry name" value="RRM"/>
    <property type="match status" value="2"/>
</dbReference>
<reference evidence="6 7" key="1">
    <citation type="submission" date="2014-04" db="EMBL/GenBank/DDBJ databases">
        <title>Comparative Genomics of Cryptosporidium Species.</title>
        <authorList>
            <person name="Silva J.C."/>
            <person name="Su Q."/>
            <person name="Chalmers R."/>
            <person name="Chibucos M.C."/>
            <person name="Elwin K."/>
            <person name="Godinez A."/>
            <person name="Guo F."/>
            <person name="Huynh K."/>
            <person name="Orvis J."/>
            <person name="Ott S."/>
            <person name="Sadzewicz L."/>
            <person name="Sengamalay N."/>
            <person name="Shetty A."/>
            <person name="Sun M."/>
            <person name="Tallon L."/>
            <person name="Xiao L."/>
            <person name="Zhang H."/>
            <person name="Fraser C.M."/>
            <person name="Zhu G."/>
            <person name="Kissinger J."/>
            <person name="Widmer G."/>
        </authorList>
    </citation>
    <scope>NUCLEOTIDE SEQUENCE [LARGE SCALE GENOMIC DNA]</scope>
    <source>
        <strain evidence="6 7">UKMEL1</strain>
    </source>
</reference>
<dbReference type="EMBL" id="JIBK01000041">
    <property type="protein sequence ID" value="POM84251.1"/>
    <property type="molecule type" value="Genomic_DNA"/>
</dbReference>
<dbReference type="Pfam" id="PF00076">
    <property type="entry name" value="RRM_1"/>
    <property type="match status" value="1"/>
</dbReference>
<dbReference type="SMART" id="SM00360">
    <property type="entry name" value="RRM"/>
    <property type="match status" value="2"/>
</dbReference>
<feature type="compositionally biased region" description="Basic and acidic residues" evidence="4">
    <location>
        <begin position="293"/>
        <end position="309"/>
    </location>
</feature>
<dbReference type="SUPFAM" id="SSF54928">
    <property type="entry name" value="RNA-binding domain, RBD"/>
    <property type="match status" value="2"/>
</dbReference>
<dbReference type="GO" id="GO:0003723">
    <property type="term" value="F:RNA binding"/>
    <property type="evidence" value="ECO:0007669"/>
    <property type="project" value="UniProtKB-UniRule"/>
</dbReference>
<dbReference type="InterPro" id="IPR012677">
    <property type="entry name" value="Nucleotide-bd_a/b_plait_sf"/>
</dbReference>
<dbReference type="Proteomes" id="UP000236928">
    <property type="component" value="Unassembled WGS sequence"/>
</dbReference>
<gene>
    <name evidence="6" type="ORF">CmeUKMEL1_11460</name>
</gene>
<evidence type="ECO:0000256" key="1">
    <source>
        <dbReference type="ARBA" id="ARBA00022737"/>
    </source>
</evidence>
<evidence type="ECO:0000259" key="5">
    <source>
        <dbReference type="PROSITE" id="PS50102"/>
    </source>
</evidence>
<dbReference type="VEuPathDB" id="CryptoDB:CmeUKMEL1_11460"/>
<organism evidence="6 7">
    <name type="scientific">Cryptosporidium meleagridis</name>
    <dbReference type="NCBI Taxonomy" id="93969"/>
    <lineage>
        <taxon>Eukaryota</taxon>
        <taxon>Sar</taxon>
        <taxon>Alveolata</taxon>
        <taxon>Apicomplexa</taxon>
        <taxon>Conoidasida</taxon>
        <taxon>Coccidia</taxon>
        <taxon>Eucoccidiorida</taxon>
        <taxon>Eimeriorina</taxon>
        <taxon>Cryptosporidiidae</taxon>
        <taxon>Cryptosporidium</taxon>
    </lineage>
</organism>
<evidence type="ECO:0000256" key="4">
    <source>
        <dbReference type="SAM" id="MobiDB-lite"/>
    </source>
</evidence>
<keyword evidence="2 3" id="KW-0694">RNA-binding</keyword>
<feature type="domain" description="RRM" evidence="5">
    <location>
        <begin position="190"/>
        <end position="271"/>
    </location>
</feature>
<name>A0A2P4Z2J8_9CRYT</name>
<dbReference type="PANTHER" id="PTHR23236:SF119">
    <property type="entry name" value="NUCLEAR RNA-BINDING PROTEIN SART-3"/>
    <property type="match status" value="1"/>
</dbReference>
<sequence>MEKAEKVISITDIIARNSRSKGTTEEINPNIEKLLSECSDKPRILALKNQEKNRSENVAKEEKPKELIKVKYDKNNDPRIENTLFVGNIALHISEKELLSKLEIKKGEVESMRFRSLPIHPKFASKKKIGAALECFSGNSSTKNAYIVLKEKERMKPIIEKFSGTILAGNILRLTPASKGNQFSTFDRKRTVFIGGLPKFCTEDELRRFVTMSLNEDCVHSVRIIKSATTGKPKGFGFVLFNDRKFVISSVKMLNGAQFKDSKISVTRALSEEEAKSKANSKNSRRRMTIKGTQDKNKEGDASIREKKSISKKNAKNKVNKIKKKLKKVIKKAPNIKKAHTSKKGKSKA</sequence>
<accession>A0A2P4Z2J8</accession>
<comment type="caution">
    <text evidence="6">The sequence shown here is derived from an EMBL/GenBank/DDBJ whole genome shotgun (WGS) entry which is preliminary data.</text>
</comment>
<dbReference type="InterPro" id="IPR000504">
    <property type="entry name" value="RRM_dom"/>
</dbReference>
<evidence type="ECO:0000313" key="7">
    <source>
        <dbReference type="Proteomes" id="UP000236928"/>
    </source>
</evidence>
<evidence type="ECO:0000256" key="2">
    <source>
        <dbReference type="ARBA" id="ARBA00022884"/>
    </source>
</evidence>
<dbReference type="InterPro" id="IPR035979">
    <property type="entry name" value="RBD_domain_sf"/>
</dbReference>
<proteinExistence type="predicted"/>
<evidence type="ECO:0000256" key="3">
    <source>
        <dbReference type="PROSITE-ProRule" id="PRU00176"/>
    </source>
</evidence>
<feature type="domain" description="RRM" evidence="5">
    <location>
        <begin position="82"/>
        <end position="179"/>
    </location>
</feature>
<keyword evidence="1" id="KW-0677">Repeat</keyword>
<feature type="region of interest" description="Disordered" evidence="4">
    <location>
        <begin position="273"/>
        <end position="349"/>
    </location>
</feature>
<dbReference type="OrthoDB" id="439808at2759"/>
<protein>
    <submittedName>
        <fullName evidence="6">RNA recognition motif domain protein family protein</fullName>
    </submittedName>
</protein>
<dbReference type="AlphaFoldDB" id="A0A2P4Z2J8"/>
<feature type="compositionally biased region" description="Basic residues" evidence="4">
    <location>
        <begin position="310"/>
        <end position="349"/>
    </location>
</feature>
<dbReference type="Gene3D" id="3.30.70.330">
    <property type="match status" value="2"/>
</dbReference>